<evidence type="ECO:0000256" key="3">
    <source>
        <dbReference type="SAM" id="Phobius"/>
    </source>
</evidence>
<evidence type="ECO:0000313" key="5">
    <source>
        <dbReference type="EMBL" id="QGK69911.1"/>
    </source>
</evidence>
<dbReference type="InterPro" id="IPR050922">
    <property type="entry name" value="LytR/CpsA/Psr_CW_biosynth"/>
</dbReference>
<dbReference type="Proteomes" id="UP000371041">
    <property type="component" value="Chromosome"/>
</dbReference>
<dbReference type="RefSeq" id="WP_154076504.1">
    <property type="nucleotide sequence ID" value="NZ_CP045929.1"/>
</dbReference>
<dbReference type="KEGG" id="sace:GIY23_10615"/>
<keyword evidence="3" id="KW-0812">Transmembrane</keyword>
<keyword evidence="6" id="KW-1185">Reference proteome</keyword>
<evidence type="ECO:0000256" key="2">
    <source>
        <dbReference type="SAM" id="MobiDB-lite"/>
    </source>
</evidence>
<comment type="similarity">
    <text evidence="1">Belongs to the LytR/CpsA/Psr (LCP) family.</text>
</comment>
<protein>
    <submittedName>
        <fullName evidence="5">LytR family transcriptional regulator</fullName>
    </submittedName>
</protein>
<gene>
    <name evidence="5" type="ORF">GIY23_10615</name>
</gene>
<dbReference type="AlphaFoldDB" id="A0A5Q3Q5L0"/>
<keyword evidence="3" id="KW-1133">Transmembrane helix</keyword>
<dbReference type="Gene3D" id="3.40.630.190">
    <property type="entry name" value="LCP protein"/>
    <property type="match status" value="1"/>
</dbReference>
<dbReference type="Pfam" id="PF03816">
    <property type="entry name" value="LytR_cpsA_psr"/>
    <property type="match status" value="1"/>
</dbReference>
<dbReference type="NCBIfam" id="TIGR00350">
    <property type="entry name" value="lytR_cpsA_psr"/>
    <property type="match status" value="1"/>
</dbReference>
<evidence type="ECO:0000313" key="6">
    <source>
        <dbReference type="Proteomes" id="UP000371041"/>
    </source>
</evidence>
<reference evidence="6" key="1">
    <citation type="submission" date="2019-11" db="EMBL/GenBank/DDBJ databases">
        <title>The complete genome sequence of Saccharopolyspora sp. E2A.</title>
        <authorList>
            <person name="Zhang G."/>
        </authorList>
    </citation>
    <scope>NUCLEOTIDE SEQUENCE [LARGE SCALE GENOMIC DNA]</scope>
    <source>
        <strain evidence="6">E2A</strain>
    </source>
</reference>
<name>A0A5Q3Q5L0_9PSEU</name>
<organism evidence="5 6">
    <name type="scientific">Allosaccharopolyspora coralli</name>
    <dbReference type="NCBI Taxonomy" id="2665642"/>
    <lineage>
        <taxon>Bacteria</taxon>
        <taxon>Bacillati</taxon>
        <taxon>Actinomycetota</taxon>
        <taxon>Actinomycetes</taxon>
        <taxon>Pseudonocardiales</taxon>
        <taxon>Pseudonocardiaceae</taxon>
        <taxon>Allosaccharopolyspora</taxon>
    </lineage>
</organism>
<dbReference type="EMBL" id="CP045929">
    <property type="protein sequence ID" value="QGK69911.1"/>
    <property type="molecule type" value="Genomic_DNA"/>
</dbReference>
<feature type="region of interest" description="Disordered" evidence="2">
    <location>
        <begin position="1"/>
        <end position="67"/>
    </location>
</feature>
<accession>A0A5Q3Q5L0</accession>
<sequence>MSDWSAGPPGGGRARPQGQGGYDYYRGFHQGPRREAPPPPPRNGPPRDRPPQRPSGPPPKPRRRRGGWGRRLGIALFVVVLLLAGLVIYVDSTLQRTPALADYPGRVADTPGTNWLLVGTDSREGLDEGRREELSAGDAAGRRTDTMMLMHVPAGGGQPALISLPRDSYVPIGDQGRGKLNSAFNSGGPELLAQTVEKTSGVRVDHYAEIGFGGFADLVDAVGGVDMCLDEPMQDPMAGIDLQAGCQELDGGQALGFVRSRNFSEGDLERVANQRKLLGAIVDKATSPATLLNPFRLVPLASSAGKTFLVNDSDHVWHLAALAWAMGRVSGGDGVTTTVPIGGFGSDENGGSVVLWDKSSASAMFEAIANDQPIPPEVLPN</sequence>
<feature type="compositionally biased region" description="Gly residues" evidence="2">
    <location>
        <begin position="8"/>
        <end position="21"/>
    </location>
</feature>
<feature type="transmembrane region" description="Helical" evidence="3">
    <location>
        <begin position="72"/>
        <end position="90"/>
    </location>
</feature>
<proteinExistence type="inferred from homology"/>
<keyword evidence="3" id="KW-0472">Membrane</keyword>
<dbReference type="PANTHER" id="PTHR33392:SF6">
    <property type="entry name" value="POLYISOPRENYL-TEICHOIC ACID--PEPTIDOGLYCAN TEICHOIC ACID TRANSFERASE TAGU"/>
    <property type="match status" value="1"/>
</dbReference>
<dbReference type="InterPro" id="IPR004474">
    <property type="entry name" value="LytR_CpsA_psr"/>
</dbReference>
<dbReference type="PANTHER" id="PTHR33392">
    <property type="entry name" value="POLYISOPRENYL-TEICHOIC ACID--PEPTIDOGLYCAN TEICHOIC ACID TRANSFERASE TAGU"/>
    <property type="match status" value="1"/>
</dbReference>
<evidence type="ECO:0000256" key="1">
    <source>
        <dbReference type="ARBA" id="ARBA00006068"/>
    </source>
</evidence>
<feature type="domain" description="Cell envelope-related transcriptional attenuator" evidence="4">
    <location>
        <begin position="143"/>
        <end position="286"/>
    </location>
</feature>
<evidence type="ECO:0000259" key="4">
    <source>
        <dbReference type="Pfam" id="PF03816"/>
    </source>
</evidence>